<protein>
    <submittedName>
        <fullName evidence="1">Uncharacterized protein</fullName>
    </submittedName>
</protein>
<sequence length="115" mass="13262">MIDFVFFAIIYISKAKGTSRNPIMIEIVRAFISSRHRVNKPSENFVNAYGISMRKSLESRGYISVAAINVSDRRIRYITPTTSFPSKGHTRQLDNVIDLIISDMRELQRPKDKRV</sequence>
<proteinExistence type="predicted"/>
<accession>A0A0F9EZQ0</accession>
<reference evidence="1" key="1">
    <citation type="journal article" date="2015" name="Nature">
        <title>Complex archaea that bridge the gap between prokaryotes and eukaryotes.</title>
        <authorList>
            <person name="Spang A."/>
            <person name="Saw J.H."/>
            <person name="Jorgensen S.L."/>
            <person name="Zaremba-Niedzwiedzka K."/>
            <person name="Martijn J."/>
            <person name="Lind A.E."/>
            <person name="van Eijk R."/>
            <person name="Schleper C."/>
            <person name="Guy L."/>
            <person name="Ettema T.J."/>
        </authorList>
    </citation>
    <scope>NUCLEOTIDE SEQUENCE</scope>
</reference>
<dbReference type="EMBL" id="LAZR01034809">
    <property type="protein sequence ID" value="KKL43012.1"/>
    <property type="molecule type" value="Genomic_DNA"/>
</dbReference>
<organism evidence="1">
    <name type="scientific">marine sediment metagenome</name>
    <dbReference type="NCBI Taxonomy" id="412755"/>
    <lineage>
        <taxon>unclassified sequences</taxon>
        <taxon>metagenomes</taxon>
        <taxon>ecological metagenomes</taxon>
    </lineage>
</organism>
<name>A0A0F9EZQ0_9ZZZZ</name>
<dbReference type="AlphaFoldDB" id="A0A0F9EZQ0"/>
<evidence type="ECO:0000313" key="1">
    <source>
        <dbReference type="EMBL" id="KKL43012.1"/>
    </source>
</evidence>
<gene>
    <name evidence="1" type="ORF">LCGC14_2367070</name>
</gene>
<comment type="caution">
    <text evidence="1">The sequence shown here is derived from an EMBL/GenBank/DDBJ whole genome shotgun (WGS) entry which is preliminary data.</text>
</comment>